<keyword evidence="1" id="KW-0378">Hydrolase</keyword>
<sequence>MLSNINELHLATVDRKFAAAMGTDIGTLADQFERAYYSHLVGDRKPNLTIFQRVIDENRLTPTKTLFLDDTAHNLVGARQVGLQTIHVTQENPIESLNLLDL</sequence>
<evidence type="ECO:0000313" key="1">
    <source>
        <dbReference type="EMBL" id="MBE9068600.1"/>
    </source>
</evidence>
<dbReference type="PANTHER" id="PTHR43611">
    <property type="entry name" value="ALPHA-D-GLUCOSE 1-PHOSPHATE PHOSPHATASE"/>
    <property type="match status" value="1"/>
</dbReference>
<proteinExistence type="predicted"/>
<dbReference type="Gene3D" id="3.40.50.1000">
    <property type="entry name" value="HAD superfamily/HAD-like"/>
    <property type="match status" value="1"/>
</dbReference>
<dbReference type="InterPro" id="IPR041492">
    <property type="entry name" value="HAD_2"/>
</dbReference>
<dbReference type="SUPFAM" id="SSF56784">
    <property type="entry name" value="HAD-like"/>
    <property type="match status" value="1"/>
</dbReference>
<dbReference type="InterPro" id="IPR023214">
    <property type="entry name" value="HAD_sf"/>
</dbReference>
<dbReference type="AlphaFoldDB" id="A0A929F780"/>
<dbReference type="GO" id="GO:0016787">
    <property type="term" value="F:hydrolase activity"/>
    <property type="evidence" value="ECO:0007669"/>
    <property type="project" value="UniProtKB-KW"/>
</dbReference>
<name>A0A929F780_LEPEC</name>
<keyword evidence="2" id="KW-1185">Reference proteome</keyword>
<accession>A0A929F780</accession>
<dbReference type="InterPro" id="IPR036412">
    <property type="entry name" value="HAD-like_sf"/>
</dbReference>
<organism evidence="1 2">
    <name type="scientific">Leptolyngbya cf. ectocarpi LEGE 11479</name>
    <dbReference type="NCBI Taxonomy" id="1828722"/>
    <lineage>
        <taxon>Bacteria</taxon>
        <taxon>Bacillati</taxon>
        <taxon>Cyanobacteriota</taxon>
        <taxon>Cyanophyceae</taxon>
        <taxon>Leptolyngbyales</taxon>
        <taxon>Leptolyngbyaceae</taxon>
        <taxon>Leptolyngbya group</taxon>
        <taxon>Leptolyngbya</taxon>
    </lineage>
</organism>
<dbReference type="InterPro" id="IPR006439">
    <property type="entry name" value="HAD-SF_hydro_IA"/>
</dbReference>
<comment type="caution">
    <text evidence="1">The sequence shown here is derived from an EMBL/GenBank/DDBJ whole genome shotgun (WGS) entry which is preliminary data.</text>
</comment>
<gene>
    <name evidence="1" type="ORF">IQ260_18295</name>
</gene>
<protein>
    <submittedName>
        <fullName evidence="1">HAD-IA family hydrolase</fullName>
    </submittedName>
</protein>
<dbReference type="RefSeq" id="WP_193994541.1">
    <property type="nucleotide sequence ID" value="NZ_JADEXP010000183.1"/>
</dbReference>
<evidence type="ECO:0000313" key="2">
    <source>
        <dbReference type="Proteomes" id="UP000615026"/>
    </source>
</evidence>
<dbReference type="PANTHER" id="PTHR43611:SF3">
    <property type="entry name" value="FLAVIN MONONUCLEOTIDE HYDROLASE 1, CHLOROPLATIC"/>
    <property type="match status" value="1"/>
</dbReference>
<reference evidence="1" key="1">
    <citation type="submission" date="2020-10" db="EMBL/GenBank/DDBJ databases">
        <authorList>
            <person name="Castelo-Branco R."/>
            <person name="Eusebio N."/>
            <person name="Adriana R."/>
            <person name="Vieira A."/>
            <person name="Brugerolle De Fraissinette N."/>
            <person name="Rezende De Castro R."/>
            <person name="Schneider M.P."/>
            <person name="Vasconcelos V."/>
            <person name="Leao P.N."/>
        </authorList>
    </citation>
    <scope>NUCLEOTIDE SEQUENCE</scope>
    <source>
        <strain evidence="1">LEGE 11479</strain>
    </source>
</reference>
<dbReference type="Pfam" id="PF13419">
    <property type="entry name" value="HAD_2"/>
    <property type="match status" value="1"/>
</dbReference>
<dbReference type="Proteomes" id="UP000615026">
    <property type="component" value="Unassembled WGS sequence"/>
</dbReference>
<dbReference type="EMBL" id="JADEXP010000183">
    <property type="protein sequence ID" value="MBE9068600.1"/>
    <property type="molecule type" value="Genomic_DNA"/>
</dbReference>
<dbReference type="NCBIfam" id="TIGR01509">
    <property type="entry name" value="HAD-SF-IA-v3"/>
    <property type="match status" value="1"/>
</dbReference>